<organism evidence="11 12">
    <name type="scientific">Candidatus Magnetoglobus multicellularis str. Araruama</name>
    <dbReference type="NCBI Taxonomy" id="890399"/>
    <lineage>
        <taxon>Bacteria</taxon>
        <taxon>Pseudomonadati</taxon>
        <taxon>Thermodesulfobacteriota</taxon>
        <taxon>Desulfobacteria</taxon>
        <taxon>Desulfobacterales</taxon>
        <taxon>Desulfobacteraceae</taxon>
        <taxon>Candidatus Magnetoglobus</taxon>
    </lineage>
</organism>
<reference evidence="12" key="1">
    <citation type="submission" date="2012-11" db="EMBL/GenBank/DDBJ databases">
        <authorList>
            <person name="Lucero-Rivera Y.E."/>
            <person name="Tovar-Ramirez D."/>
        </authorList>
    </citation>
    <scope>NUCLEOTIDE SEQUENCE [LARGE SCALE GENOMIC DNA]</scope>
    <source>
        <strain evidence="12">Araruama</strain>
    </source>
</reference>
<comment type="catalytic activity">
    <reaction evidence="1">
        <text>ATP + protein L-histidine = ADP + protein N-phospho-L-histidine.</text>
        <dbReference type="EC" id="2.7.13.3"/>
    </reaction>
</comment>
<evidence type="ECO:0000256" key="1">
    <source>
        <dbReference type="ARBA" id="ARBA00000085"/>
    </source>
</evidence>
<keyword evidence="3 6" id="KW-0597">Phosphoprotein</keyword>
<dbReference type="PROSITE" id="PS50110">
    <property type="entry name" value="RESPONSE_REGULATORY"/>
    <property type="match status" value="1"/>
</dbReference>
<evidence type="ECO:0000313" key="11">
    <source>
        <dbReference type="EMBL" id="ETR71001.1"/>
    </source>
</evidence>
<dbReference type="InterPro" id="IPR036890">
    <property type="entry name" value="HATPase_C_sf"/>
</dbReference>
<evidence type="ECO:0000259" key="8">
    <source>
        <dbReference type="PROSITE" id="PS50109"/>
    </source>
</evidence>
<evidence type="ECO:0000259" key="10">
    <source>
        <dbReference type="PROSITE" id="PS50851"/>
    </source>
</evidence>
<dbReference type="SUPFAM" id="SSF55874">
    <property type="entry name" value="ATPase domain of HSP90 chaperone/DNA topoisomerase II/histidine kinase"/>
    <property type="match status" value="1"/>
</dbReference>
<keyword evidence="4" id="KW-0808">Transferase</keyword>
<feature type="compositionally biased region" description="Polar residues" evidence="7">
    <location>
        <begin position="1"/>
        <end position="11"/>
    </location>
</feature>
<dbReference type="InterPro" id="IPR036061">
    <property type="entry name" value="CheW-like_dom_sf"/>
</dbReference>
<evidence type="ECO:0000256" key="5">
    <source>
        <dbReference type="ARBA" id="ARBA00022777"/>
    </source>
</evidence>
<dbReference type="EC" id="2.7.13.3" evidence="2"/>
<evidence type="ECO:0000256" key="2">
    <source>
        <dbReference type="ARBA" id="ARBA00012438"/>
    </source>
</evidence>
<gene>
    <name evidence="11" type="ORF">OMM_02818</name>
</gene>
<dbReference type="InterPro" id="IPR037006">
    <property type="entry name" value="CheA-like_homodim_sf"/>
</dbReference>
<dbReference type="Gene3D" id="3.30.565.10">
    <property type="entry name" value="Histidine kinase-like ATPase, C-terminal domain"/>
    <property type="match status" value="1"/>
</dbReference>
<dbReference type="GO" id="GO:0000155">
    <property type="term" value="F:phosphorelay sensor kinase activity"/>
    <property type="evidence" value="ECO:0007669"/>
    <property type="project" value="InterPro"/>
</dbReference>
<dbReference type="InterPro" id="IPR001789">
    <property type="entry name" value="Sig_transdc_resp-reg_receiver"/>
</dbReference>
<dbReference type="InterPro" id="IPR005467">
    <property type="entry name" value="His_kinase_dom"/>
</dbReference>
<accession>A0A1V1P820</accession>
<evidence type="ECO:0000256" key="3">
    <source>
        <dbReference type="ARBA" id="ARBA00022553"/>
    </source>
</evidence>
<dbReference type="Proteomes" id="UP000189670">
    <property type="component" value="Unassembled WGS sequence"/>
</dbReference>
<evidence type="ECO:0000256" key="4">
    <source>
        <dbReference type="ARBA" id="ARBA00022679"/>
    </source>
</evidence>
<evidence type="ECO:0000256" key="7">
    <source>
        <dbReference type="SAM" id="MobiDB-lite"/>
    </source>
</evidence>
<dbReference type="InterPro" id="IPR011006">
    <property type="entry name" value="CheY-like_superfamily"/>
</dbReference>
<dbReference type="PROSITE" id="PS50109">
    <property type="entry name" value="HIS_KIN"/>
    <property type="match status" value="1"/>
</dbReference>
<dbReference type="InterPro" id="IPR051315">
    <property type="entry name" value="Bact_Chemotaxis_CheA"/>
</dbReference>
<dbReference type="Gene3D" id="1.10.287.560">
    <property type="entry name" value="Histidine kinase CheA-like, homodimeric domain"/>
    <property type="match status" value="1"/>
</dbReference>
<dbReference type="SMART" id="SM00448">
    <property type="entry name" value="REC"/>
    <property type="match status" value="1"/>
</dbReference>
<dbReference type="PROSITE" id="PS50851">
    <property type="entry name" value="CHEW"/>
    <property type="match status" value="1"/>
</dbReference>
<evidence type="ECO:0000256" key="6">
    <source>
        <dbReference type="PROSITE-ProRule" id="PRU00169"/>
    </source>
</evidence>
<dbReference type="Pfam" id="PF02518">
    <property type="entry name" value="HATPase_c"/>
    <property type="match status" value="1"/>
</dbReference>
<dbReference type="InterPro" id="IPR003594">
    <property type="entry name" value="HATPase_dom"/>
</dbReference>
<dbReference type="Gene3D" id="2.30.30.40">
    <property type="entry name" value="SH3 Domains"/>
    <property type="match status" value="1"/>
</dbReference>
<feature type="domain" description="Response regulatory" evidence="9">
    <location>
        <begin position="502"/>
        <end position="618"/>
    </location>
</feature>
<dbReference type="Pfam" id="PF00072">
    <property type="entry name" value="Response_reg"/>
    <property type="match status" value="1"/>
</dbReference>
<dbReference type="PRINTS" id="PR00344">
    <property type="entry name" value="BCTRLSENSOR"/>
</dbReference>
<keyword evidence="5" id="KW-0418">Kinase</keyword>
<dbReference type="InterPro" id="IPR002545">
    <property type="entry name" value="CheW-lke_dom"/>
</dbReference>
<feature type="domain" description="Histidine kinase" evidence="8">
    <location>
        <begin position="101"/>
        <end position="344"/>
    </location>
</feature>
<feature type="modified residue" description="4-aspartylphosphate" evidence="6">
    <location>
        <position position="551"/>
    </location>
</feature>
<dbReference type="SUPFAM" id="SSF50341">
    <property type="entry name" value="CheW-like"/>
    <property type="match status" value="1"/>
</dbReference>
<dbReference type="CDD" id="cd00731">
    <property type="entry name" value="CheA_reg"/>
    <property type="match status" value="1"/>
</dbReference>
<dbReference type="PANTHER" id="PTHR43395">
    <property type="entry name" value="SENSOR HISTIDINE KINASE CHEA"/>
    <property type="match status" value="1"/>
</dbReference>
<dbReference type="SMART" id="SM00387">
    <property type="entry name" value="HATPase_c"/>
    <property type="match status" value="1"/>
</dbReference>
<dbReference type="AlphaFoldDB" id="A0A1V1P820"/>
<dbReference type="SMART" id="SM00260">
    <property type="entry name" value="CheW"/>
    <property type="match status" value="1"/>
</dbReference>
<evidence type="ECO:0000259" key="9">
    <source>
        <dbReference type="PROSITE" id="PS50110"/>
    </source>
</evidence>
<dbReference type="SUPFAM" id="SSF52172">
    <property type="entry name" value="CheY-like"/>
    <property type="match status" value="1"/>
</dbReference>
<dbReference type="EMBL" id="ATBP01000335">
    <property type="protein sequence ID" value="ETR71001.1"/>
    <property type="molecule type" value="Genomic_DNA"/>
</dbReference>
<evidence type="ECO:0000313" key="12">
    <source>
        <dbReference type="Proteomes" id="UP000189670"/>
    </source>
</evidence>
<dbReference type="Gene3D" id="3.40.50.2300">
    <property type="match status" value="1"/>
</dbReference>
<protein>
    <recommendedName>
        <fullName evidence="2">histidine kinase</fullName>
        <ecNumber evidence="2">2.7.13.3</ecNumber>
    </recommendedName>
</protein>
<dbReference type="GO" id="GO:0006935">
    <property type="term" value="P:chemotaxis"/>
    <property type="evidence" value="ECO:0007669"/>
    <property type="project" value="InterPro"/>
</dbReference>
<feature type="region of interest" description="Disordered" evidence="7">
    <location>
        <begin position="1"/>
        <end position="22"/>
    </location>
</feature>
<dbReference type="PANTHER" id="PTHR43395:SF1">
    <property type="entry name" value="CHEMOTAXIS PROTEIN CHEA"/>
    <property type="match status" value="1"/>
</dbReference>
<dbReference type="InterPro" id="IPR004358">
    <property type="entry name" value="Sig_transdc_His_kin-like_C"/>
</dbReference>
<comment type="caution">
    <text evidence="11">The sequence shown here is derived from an EMBL/GenBank/DDBJ whole genome shotgun (WGS) entry which is preliminary data.</text>
</comment>
<feature type="domain" description="CheW-like" evidence="10">
    <location>
        <begin position="346"/>
        <end position="483"/>
    </location>
</feature>
<proteinExistence type="predicted"/>
<dbReference type="Pfam" id="PF01584">
    <property type="entry name" value="CheW"/>
    <property type="match status" value="1"/>
</dbReference>
<dbReference type="FunFam" id="3.30.565.10:FF:000016">
    <property type="entry name" value="Chemotaxis protein CheA, putative"/>
    <property type="match status" value="1"/>
</dbReference>
<name>A0A1V1P820_9BACT</name>
<sequence>MPAKKTSATNPSDDEDTQNAPETMVSMETYTDTQISTSDETIRVKTSKLDLLMASMGELMGSRMRTMQRLIEIQSMQSRINRWHKEWRHMRGNMKSLERQFISNDALNPFFTFMHENAAHLKQIHTDMNLLVRQFMNDCDQLVFISDDLQDKIRNVRMQPISSLFDQFPRMIRDLSRNENKTIRLDIVGEKTEVDRHVLDALKDPLTHILRNAVDHGIETPDQRKKLGKPKQGVITLKASQKGSTIVIEVIDDGQGIDMESVRKQAVIKNIVPEQKAQTLSKRELTDLIFCSGMSTQTTVTDISGRGVGLDVVRRNLEKLQGQILVETKPNKGTTIALTVSLSLATSQVLMVKVDGEYLAIPCTTVERILKVHPKDIGQIDGKPALVVDNEALPLFSLAPLLDFSESAQPANDDQKISVVVLSVAEKRLTFRVDELLETREIVIKNMGQQLRRVRNVSGATILGDGQIVMVLNVADLMKSAQHGSAYLQPLDIVPATPERKRILVVDDSITTRTLEKNILENAGYQVLVCADGQEAWECIQSESFDAIVSDVDMPRMNGFQLAEQVRGDDRYKSLPYILVTSLESRADKIRGMEVGADAYIVKGTFDQKELLDTIERLIG</sequence>